<evidence type="ECO:0000256" key="6">
    <source>
        <dbReference type="PIRSR" id="PIRSR001549-1"/>
    </source>
</evidence>
<keyword evidence="5 9" id="KW-0436">Ligase</keyword>
<keyword evidence="5" id="KW-0067">ATP-binding</keyword>
<feature type="compositionally biased region" description="Basic residues" evidence="7">
    <location>
        <begin position="1"/>
        <end position="24"/>
    </location>
</feature>
<dbReference type="InterPro" id="IPR004154">
    <property type="entry name" value="Anticodon-bd"/>
</dbReference>
<accession>A0A2M6W235</accession>
<dbReference type="GO" id="GO:0005524">
    <property type="term" value="F:ATP binding"/>
    <property type="evidence" value="ECO:0007669"/>
    <property type="project" value="UniProtKB-UniRule"/>
</dbReference>
<comment type="subcellular location">
    <subcellularLocation>
        <location evidence="5">Cytoplasm</location>
    </subcellularLocation>
</comment>
<proteinExistence type="inferred from homology"/>
<dbReference type="GO" id="GO:0006427">
    <property type="term" value="P:histidyl-tRNA aminoacylation"/>
    <property type="evidence" value="ECO:0007669"/>
    <property type="project" value="UniProtKB-UniRule"/>
</dbReference>
<gene>
    <name evidence="5" type="primary">hisS</name>
    <name evidence="9" type="ORF">COU33_00800</name>
</gene>
<dbReference type="Pfam" id="PF13393">
    <property type="entry name" value="tRNA-synt_His"/>
    <property type="match status" value="1"/>
</dbReference>
<dbReference type="CDD" id="cd00773">
    <property type="entry name" value="HisRS-like_core"/>
    <property type="match status" value="1"/>
</dbReference>
<feature type="binding site" evidence="6">
    <location>
        <begin position="115"/>
        <end position="117"/>
    </location>
    <ligand>
        <name>L-histidine</name>
        <dbReference type="ChEBI" id="CHEBI:57595"/>
    </ligand>
</feature>
<dbReference type="SUPFAM" id="SSF55681">
    <property type="entry name" value="Class II aaRS and biotin synthetases"/>
    <property type="match status" value="1"/>
</dbReference>
<dbReference type="NCBIfam" id="TIGR00442">
    <property type="entry name" value="hisS"/>
    <property type="match status" value="1"/>
</dbReference>
<reference evidence="10" key="1">
    <citation type="submission" date="2017-09" db="EMBL/GenBank/DDBJ databases">
        <title>Depth-based differentiation of microbial function through sediment-hosted aquifers and enrichment of novel symbionts in the deep terrestrial subsurface.</title>
        <authorList>
            <person name="Probst A.J."/>
            <person name="Ladd B."/>
            <person name="Jarett J.K."/>
            <person name="Geller-Mcgrath D.E."/>
            <person name="Sieber C.M.K."/>
            <person name="Emerson J.B."/>
            <person name="Anantharaman K."/>
            <person name="Thomas B.C."/>
            <person name="Malmstrom R."/>
            <person name="Stieglmeier M."/>
            <person name="Klingl A."/>
            <person name="Woyke T."/>
            <person name="Ryan C.M."/>
            <person name="Banfield J.F."/>
        </authorList>
    </citation>
    <scope>NUCLEOTIDE SEQUENCE [LARGE SCALE GENOMIC DNA]</scope>
</reference>
<evidence type="ECO:0000259" key="8">
    <source>
        <dbReference type="PROSITE" id="PS50862"/>
    </source>
</evidence>
<comment type="catalytic activity">
    <reaction evidence="4 5">
        <text>tRNA(His) + L-histidine + ATP = L-histidyl-tRNA(His) + AMP + diphosphate + H(+)</text>
        <dbReference type="Rhea" id="RHEA:17313"/>
        <dbReference type="Rhea" id="RHEA-COMP:9665"/>
        <dbReference type="Rhea" id="RHEA-COMP:9689"/>
        <dbReference type="ChEBI" id="CHEBI:15378"/>
        <dbReference type="ChEBI" id="CHEBI:30616"/>
        <dbReference type="ChEBI" id="CHEBI:33019"/>
        <dbReference type="ChEBI" id="CHEBI:57595"/>
        <dbReference type="ChEBI" id="CHEBI:78442"/>
        <dbReference type="ChEBI" id="CHEBI:78527"/>
        <dbReference type="ChEBI" id="CHEBI:456215"/>
        <dbReference type="EC" id="6.1.1.21"/>
    </reaction>
</comment>
<evidence type="ECO:0000313" key="9">
    <source>
        <dbReference type="EMBL" id="PIT86867.1"/>
    </source>
</evidence>
<evidence type="ECO:0000256" key="3">
    <source>
        <dbReference type="ARBA" id="ARBA00023146"/>
    </source>
</evidence>
<organism evidence="9 10">
    <name type="scientific">Candidatus Magasanikbacteria bacterium CG10_big_fil_rev_8_21_14_0_10_43_6</name>
    <dbReference type="NCBI Taxonomy" id="1974650"/>
    <lineage>
        <taxon>Bacteria</taxon>
        <taxon>Candidatus Magasanikiibacteriota</taxon>
    </lineage>
</organism>
<keyword evidence="5" id="KW-0963">Cytoplasm</keyword>
<keyword evidence="2 5" id="KW-0547">Nucleotide-binding</keyword>
<dbReference type="GO" id="GO:0005737">
    <property type="term" value="C:cytoplasm"/>
    <property type="evidence" value="ECO:0007669"/>
    <property type="project" value="UniProtKB-SubCell"/>
</dbReference>
<dbReference type="InterPro" id="IPR006195">
    <property type="entry name" value="aa-tRNA-synth_II"/>
</dbReference>
<feature type="binding site" evidence="6">
    <location>
        <begin position="294"/>
        <end position="295"/>
    </location>
    <ligand>
        <name>L-histidine</name>
        <dbReference type="ChEBI" id="CHEBI:57595"/>
    </ligand>
</feature>
<feature type="binding site" evidence="6">
    <location>
        <position position="160"/>
    </location>
    <ligand>
        <name>L-histidine</name>
        <dbReference type="ChEBI" id="CHEBI:57595"/>
    </ligand>
</feature>
<protein>
    <recommendedName>
        <fullName evidence="5">Histidine--tRNA ligase</fullName>
        <ecNumber evidence="5">6.1.1.21</ecNumber>
    </recommendedName>
    <alternativeName>
        <fullName evidence="5">Histidyl-tRNA synthetase</fullName>
        <shortName evidence="5">HisRS</shortName>
    </alternativeName>
</protein>
<dbReference type="PROSITE" id="PS50862">
    <property type="entry name" value="AA_TRNA_LIGASE_II"/>
    <property type="match status" value="1"/>
</dbReference>
<dbReference type="Gene3D" id="3.30.930.10">
    <property type="entry name" value="Bira Bifunctional Protein, Domain 2"/>
    <property type="match status" value="1"/>
</dbReference>
<keyword evidence="3 5" id="KW-0030">Aminoacyl-tRNA synthetase</keyword>
<comment type="caution">
    <text evidence="9">The sequence shown here is derived from an EMBL/GenBank/DDBJ whole genome shotgun (WGS) entry which is preliminary data.</text>
</comment>
<dbReference type="InterPro" id="IPR036621">
    <property type="entry name" value="Anticodon-bd_dom_sf"/>
</dbReference>
<feature type="binding site" evidence="6">
    <location>
        <position position="146"/>
    </location>
    <ligand>
        <name>L-histidine</name>
        <dbReference type="ChEBI" id="CHEBI:57595"/>
    </ligand>
</feature>
<evidence type="ECO:0000313" key="10">
    <source>
        <dbReference type="Proteomes" id="UP000229362"/>
    </source>
</evidence>
<dbReference type="Proteomes" id="UP000229362">
    <property type="component" value="Unassembled WGS sequence"/>
</dbReference>
<dbReference type="PIRSF" id="PIRSF001549">
    <property type="entry name" value="His-tRNA_synth"/>
    <property type="match status" value="1"/>
</dbReference>
<dbReference type="SUPFAM" id="SSF52954">
    <property type="entry name" value="Class II aaRS ABD-related"/>
    <property type="match status" value="1"/>
</dbReference>
<evidence type="ECO:0000256" key="7">
    <source>
        <dbReference type="SAM" id="MobiDB-lite"/>
    </source>
</evidence>
<dbReference type="PANTHER" id="PTHR43707:SF1">
    <property type="entry name" value="HISTIDINE--TRNA LIGASE, MITOCHONDRIAL-RELATED"/>
    <property type="match status" value="1"/>
</dbReference>
<feature type="region of interest" description="Disordered" evidence="7">
    <location>
        <begin position="1"/>
        <end position="25"/>
    </location>
</feature>
<dbReference type="InterPro" id="IPR004516">
    <property type="entry name" value="HisRS/HisZ"/>
</dbReference>
<evidence type="ECO:0000256" key="4">
    <source>
        <dbReference type="ARBA" id="ARBA00047639"/>
    </source>
</evidence>
<feature type="binding site" evidence="6">
    <location>
        <position position="290"/>
    </location>
    <ligand>
        <name>L-histidine</name>
        <dbReference type="ChEBI" id="CHEBI:57595"/>
    </ligand>
</feature>
<dbReference type="AlphaFoldDB" id="A0A2M6W235"/>
<sequence>MPPKKKVATTKKPKKAPAKKKAVVKKTGEKKSVAKSFDTLRGMKDILPKDQAYWLGTRQTAENISRAYGYGYIATPILENAKLFVRSIGKGTDVVDKEMYVFEDRDGTKVSMRPEATAAVARAYIGHGMQSRPQPVKTWYYGPMFRHDRPQAGRYRQFHQFGCEVIGERDPVIDAELIVVAYNFLRDLGIDAIVHINSIGTQEDRQQYIVELVGYLRSKRAYLCDECKKRMNKNPLRSLDCKEHGCQEVLEEAPQIIEWLSADSKDFFMKVLEYLDELHIPYVLQATLVRGLDYYTDTVFELYAEQGDAGTQSALGGGGRYDLLVEQLGGKEATPGSGFSIGIERVINTLKHKESSEDPAEETKKKQVAFFFAQLGDQARRRALRLIEELRRVGIFVGSNLSKGSLKGQLELANKMGATHTVILGQKEVQDGTVIVRDMDSGIQEIIDHKRLEKHLQKLLREV</sequence>
<comment type="subunit">
    <text evidence="5">Homodimer.</text>
</comment>
<dbReference type="Pfam" id="PF03129">
    <property type="entry name" value="HGTP_anticodon"/>
    <property type="match status" value="1"/>
</dbReference>
<name>A0A2M6W235_9BACT</name>
<dbReference type="PANTHER" id="PTHR43707">
    <property type="entry name" value="HISTIDYL-TRNA SYNTHETASE"/>
    <property type="match status" value="1"/>
</dbReference>
<evidence type="ECO:0000256" key="5">
    <source>
        <dbReference type="HAMAP-Rule" id="MF_00127"/>
    </source>
</evidence>
<dbReference type="GO" id="GO:0004821">
    <property type="term" value="F:histidine-tRNA ligase activity"/>
    <property type="evidence" value="ECO:0007669"/>
    <property type="project" value="UniProtKB-UniRule"/>
</dbReference>
<dbReference type="InterPro" id="IPR041715">
    <property type="entry name" value="HisRS-like_core"/>
</dbReference>
<dbReference type="InterPro" id="IPR015807">
    <property type="entry name" value="His-tRNA-ligase"/>
</dbReference>
<feature type="domain" description="Aminoacyl-transfer RNA synthetases class-II family profile" evidence="8">
    <location>
        <begin position="66"/>
        <end position="359"/>
    </location>
</feature>
<comment type="similarity">
    <text evidence="1 5">Belongs to the class-II aminoacyl-tRNA synthetase family.</text>
</comment>
<feature type="binding site" evidence="6">
    <location>
        <position position="164"/>
    </location>
    <ligand>
        <name>L-histidine</name>
        <dbReference type="ChEBI" id="CHEBI:57595"/>
    </ligand>
</feature>
<evidence type="ECO:0000256" key="2">
    <source>
        <dbReference type="ARBA" id="ARBA00022741"/>
    </source>
</evidence>
<dbReference type="InterPro" id="IPR045864">
    <property type="entry name" value="aa-tRNA-synth_II/BPL/LPL"/>
</dbReference>
<dbReference type="EMBL" id="PFBZ01000033">
    <property type="protein sequence ID" value="PIT86867.1"/>
    <property type="molecule type" value="Genomic_DNA"/>
</dbReference>
<keyword evidence="5" id="KW-0648">Protein biosynthesis</keyword>
<evidence type="ECO:0000256" key="1">
    <source>
        <dbReference type="ARBA" id="ARBA00008226"/>
    </source>
</evidence>
<dbReference type="Gene3D" id="3.40.50.800">
    <property type="entry name" value="Anticodon-binding domain"/>
    <property type="match status" value="1"/>
</dbReference>
<dbReference type="EC" id="6.1.1.21" evidence="5"/>
<dbReference type="HAMAP" id="MF_00127">
    <property type="entry name" value="His_tRNA_synth"/>
    <property type="match status" value="1"/>
</dbReference>